<dbReference type="AlphaFoldDB" id="J4H114"/>
<dbReference type="UniPathway" id="UPA00232"/>
<evidence type="ECO:0000313" key="2">
    <source>
        <dbReference type="EMBL" id="CCL99304.1"/>
    </source>
</evidence>
<proteinExistence type="predicted"/>
<reference evidence="2 3" key="1">
    <citation type="journal article" date="2012" name="Appl. Environ. Microbiol.">
        <title>Short-read sequencing for genomic analysis of the brown rot fungus Fibroporia radiculosa.</title>
        <authorList>
            <person name="Tang J.D."/>
            <person name="Perkins A.D."/>
            <person name="Sonstegard T.S."/>
            <person name="Schroeder S.G."/>
            <person name="Burgess S.C."/>
            <person name="Diehl S.V."/>
        </authorList>
    </citation>
    <scope>NUCLEOTIDE SEQUENCE [LARGE SCALE GENOMIC DNA]</scope>
    <source>
        <strain evidence="2 3">TFFH 294</strain>
    </source>
</reference>
<dbReference type="InterPro" id="IPR013718">
    <property type="entry name" value="COQ9_C"/>
</dbReference>
<evidence type="ECO:0000259" key="1">
    <source>
        <dbReference type="Pfam" id="PF08511"/>
    </source>
</evidence>
<organism evidence="2 3">
    <name type="scientific">Fibroporia radiculosa</name>
    <dbReference type="NCBI Taxonomy" id="599839"/>
    <lineage>
        <taxon>Eukaryota</taxon>
        <taxon>Fungi</taxon>
        <taxon>Dikarya</taxon>
        <taxon>Basidiomycota</taxon>
        <taxon>Agaricomycotina</taxon>
        <taxon>Agaricomycetes</taxon>
        <taxon>Polyporales</taxon>
        <taxon>Fibroporiaceae</taxon>
        <taxon>Fibroporia</taxon>
    </lineage>
</organism>
<dbReference type="GO" id="GO:0006744">
    <property type="term" value="P:ubiquinone biosynthetic process"/>
    <property type="evidence" value="ECO:0007669"/>
    <property type="project" value="UniProtKB-UniPathway"/>
</dbReference>
<sequence length="266" mass="28900">MDGSAYGDIVAQPNWTRSTHDSKWAGYLKSSAPDNTSRRLAVYRGSPLYSRLDHHTMSRAQLLKLALPLVKTHGFTREALSRSVLYLPGTPHAEPLSETAISALFGDGDNARRTLLDAWLDDARTDMKSAPSPIMKDVLASRLRRNEPILRWLPEAFGLLISPPSGVPPLDPSPALKHVASIADEACHIVGDTSLGLSWYARRASVAAVYGAAELHQLASPATAYEFLESLLSSSSNIENTLVNTEAYAKYIGRSWAGIIKSSGVF</sequence>
<accession>J4H114</accession>
<evidence type="ECO:0000313" key="3">
    <source>
        <dbReference type="Proteomes" id="UP000006352"/>
    </source>
</evidence>
<name>J4H114_9APHY</name>
<dbReference type="EMBL" id="HE796927">
    <property type="protein sequence ID" value="CCL99304.1"/>
    <property type="molecule type" value="Genomic_DNA"/>
</dbReference>
<dbReference type="STRING" id="599839.J4H114"/>
<dbReference type="Proteomes" id="UP000006352">
    <property type="component" value="Unassembled WGS sequence"/>
</dbReference>
<dbReference type="Pfam" id="PF08511">
    <property type="entry name" value="COQ9"/>
    <property type="match status" value="1"/>
</dbReference>
<feature type="domain" description="COQ9 C-terminal" evidence="1">
    <location>
        <begin position="175"/>
        <end position="222"/>
    </location>
</feature>
<dbReference type="HOGENOM" id="CLU_086708_0_0_1"/>
<dbReference type="OrthoDB" id="619536at2759"/>
<protein>
    <recommendedName>
        <fullName evidence="1">COQ9 C-terminal domain-containing protein</fullName>
    </recommendedName>
</protein>
<dbReference type="InParanoid" id="J4H114"/>
<gene>
    <name evidence="2" type="ORF">FIBRA_01320</name>
</gene>
<dbReference type="RefSeq" id="XP_012178587.1">
    <property type="nucleotide sequence ID" value="XM_012323197.1"/>
</dbReference>
<keyword evidence="3" id="KW-1185">Reference proteome</keyword>
<dbReference type="GeneID" id="24094215"/>